<dbReference type="Proteomes" id="UP001153292">
    <property type="component" value="Chromosome 15"/>
</dbReference>
<feature type="compositionally biased region" description="Basic residues" evidence="10">
    <location>
        <begin position="54"/>
        <end position="78"/>
    </location>
</feature>
<keyword evidence="3" id="KW-0597">Phosphoprotein</keyword>
<evidence type="ECO:0000256" key="11">
    <source>
        <dbReference type="SAM" id="Phobius"/>
    </source>
</evidence>
<keyword evidence="13" id="KW-1185">Reference proteome</keyword>
<keyword evidence="8" id="KW-0675">Receptor</keyword>
<dbReference type="InterPro" id="IPR001171">
    <property type="entry name" value="ERG24_DHCR-like"/>
</dbReference>
<feature type="transmembrane region" description="Helical" evidence="11">
    <location>
        <begin position="625"/>
        <end position="643"/>
    </location>
</feature>
<evidence type="ECO:0008006" key="14">
    <source>
        <dbReference type="Google" id="ProtNLM"/>
    </source>
</evidence>
<keyword evidence="6" id="KW-0238">DNA-binding</keyword>
<feature type="transmembrane region" description="Helical" evidence="11">
    <location>
        <begin position="429"/>
        <end position="446"/>
    </location>
</feature>
<keyword evidence="7 11" id="KW-0472">Membrane</keyword>
<evidence type="ECO:0000256" key="8">
    <source>
        <dbReference type="ARBA" id="ARBA00023170"/>
    </source>
</evidence>
<evidence type="ECO:0000256" key="3">
    <source>
        <dbReference type="ARBA" id="ARBA00022553"/>
    </source>
</evidence>
<dbReference type="PANTHER" id="PTHR21257">
    <property type="entry name" value="DELTA(14)-STEROL REDUCTASE"/>
    <property type="match status" value="1"/>
</dbReference>
<gene>
    <name evidence="12" type="ORF">CHILSU_LOCUS2873</name>
</gene>
<evidence type="ECO:0000256" key="2">
    <source>
        <dbReference type="ARBA" id="ARBA00005402"/>
    </source>
</evidence>
<feature type="transmembrane region" description="Helical" evidence="11">
    <location>
        <begin position="293"/>
        <end position="315"/>
    </location>
</feature>
<feature type="transmembrane region" description="Helical" evidence="11">
    <location>
        <begin position="335"/>
        <end position="356"/>
    </location>
</feature>
<keyword evidence="5 11" id="KW-1133">Transmembrane helix</keyword>
<feature type="region of interest" description="Disordered" evidence="10">
    <location>
        <begin position="1"/>
        <end position="104"/>
    </location>
</feature>
<evidence type="ECO:0000313" key="12">
    <source>
        <dbReference type="EMBL" id="CAH0675430.1"/>
    </source>
</evidence>
<dbReference type="Pfam" id="PF01222">
    <property type="entry name" value="ERG4_ERG24"/>
    <property type="match status" value="1"/>
</dbReference>
<evidence type="ECO:0000256" key="5">
    <source>
        <dbReference type="ARBA" id="ARBA00022989"/>
    </source>
</evidence>
<sequence length="673" mass="75437">MSTRSGRLRASVIESSPPKTRKGVSPPRSPARTRKTSPTPKSSPATKNSPSARPSRKSPSRKSPSRKPTSKFPARKSPSRATKETGDNATQKSPAKRPSIKSDVSVKLEDLSSKLEIYRSTRTKRFEYSIKDVTSTTDNDLTSFDKVNGIDSNYAYGLKNRKSVEGIPPRRSSRLRDFIESVPDIRRSMSKSLSKSVSKSISQSVDAFSDEENSADKLMVKNSKPVTRKLATPLRMSESRLVLSGSKWEFGGRIGTALLILLIPLTVFFILLSCSTKSCFPQVPLNLAVLGSLGTWFCPYALFMIISQYVLQAVLAVTPICGKKADRLDDSSTKFCFNATFASFIAVTVTFLVDFYKLLDVETLLTDYVRLASMSYLFALLLSIILYVKSRKVDNAELNFYGNTGYTLYDFFMGRETHPFIKKLDIKVWISRISNINVLILSAFIFKRGLQLQALKADDLSLNGLNDLPTKLHIQPTILLFSTFQLTYILNFILKEHKVTTTFFWQSEGVGYLQTVSSALYPFYFTTISKFVADSQLVLSTNILISASVLYALGFFIMLISNNVKHEFRNNPLHPSVTNIDSMPTFHGKKLLVGSVWGMLRHPNYTGDILMHIAMALPGLVSQHYIAAIPALLTILVLVHRAWRDHARCNRRYGAAWNRYCKRVPSIIIPKVL</sequence>
<evidence type="ECO:0000256" key="4">
    <source>
        <dbReference type="ARBA" id="ARBA00022692"/>
    </source>
</evidence>
<organism evidence="12 13">
    <name type="scientific">Chilo suppressalis</name>
    <name type="common">Asiatic rice borer moth</name>
    <dbReference type="NCBI Taxonomy" id="168631"/>
    <lineage>
        <taxon>Eukaryota</taxon>
        <taxon>Metazoa</taxon>
        <taxon>Ecdysozoa</taxon>
        <taxon>Arthropoda</taxon>
        <taxon>Hexapoda</taxon>
        <taxon>Insecta</taxon>
        <taxon>Pterygota</taxon>
        <taxon>Neoptera</taxon>
        <taxon>Endopterygota</taxon>
        <taxon>Lepidoptera</taxon>
        <taxon>Glossata</taxon>
        <taxon>Ditrysia</taxon>
        <taxon>Pyraloidea</taxon>
        <taxon>Crambidae</taxon>
        <taxon>Crambinae</taxon>
        <taxon>Chilo</taxon>
    </lineage>
</organism>
<comment type="subcellular location">
    <subcellularLocation>
        <location evidence="1">Nucleus inner membrane</location>
        <topology evidence="1">Multi-pass membrane protein</topology>
    </subcellularLocation>
</comment>
<feature type="transmembrane region" description="Helical" evidence="11">
    <location>
        <begin position="537"/>
        <end position="560"/>
    </location>
</feature>
<dbReference type="Gene3D" id="1.20.120.1630">
    <property type="match status" value="1"/>
</dbReference>
<keyword evidence="9" id="KW-0539">Nucleus</keyword>
<evidence type="ECO:0000256" key="9">
    <source>
        <dbReference type="ARBA" id="ARBA00023242"/>
    </source>
</evidence>
<evidence type="ECO:0000313" key="13">
    <source>
        <dbReference type="Proteomes" id="UP001153292"/>
    </source>
</evidence>
<feature type="transmembrane region" description="Helical" evidence="11">
    <location>
        <begin position="474"/>
        <end position="494"/>
    </location>
</feature>
<accession>A0ABN8ECC3</accession>
<dbReference type="EMBL" id="OU963908">
    <property type="protein sequence ID" value="CAH0675430.1"/>
    <property type="molecule type" value="Genomic_DNA"/>
</dbReference>
<reference evidence="12" key="1">
    <citation type="submission" date="2021-12" db="EMBL/GenBank/DDBJ databases">
        <authorList>
            <person name="King R."/>
        </authorList>
    </citation>
    <scope>NUCLEOTIDE SEQUENCE</scope>
</reference>
<evidence type="ECO:0000256" key="10">
    <source>
        <dbReference type="SAM" id="MobiDB-lite"/>
    </source>
</evidence>
<protein>
    <recommendedName>
        <fullName evidence="14">Steroid 5-alpha reductase C-terminal domain-containing protein</fullName>
    </recommendedName>
</protein>
<feature type="transmembrane region" description="Helical" evidence="11">
    <location>
        <begin position="250"/>
        <end position="273"/>
    </location>
</feature>
<feature type="compositionally biased region" description="Polar residues" evidence="10">
    <location>
        <begin position="36"/>
        <end position="48"/>
    </location>
</feature>
<comment type="similarity">
    <text evidence="2">Belongs to the ERG4/ERG24 family.</text>
</comment>
<evidence type="ECO:0000256" key="7">
    <source>
        <dbReference type="ARBA" id="ARBA00023136"/>
    </source>
</evidence>
<dbReference type="PANTHER" id="PTHR21257:SF55">
    <property type="entry name" value="DELTA(14)-STEROL REDUCTASE LBR"/>
    <property type="match status" value="1"/>
</dbReference>
<keyword evidence="4 11" id="KW-0812">Transmembrane</keyword>
<evidence type="ECO:0000256" key="1">
    <source>
        <dbReference type="ARBA" id="ARBA00004473"/>
    </source>
</evidence>
<name>A0ABN8ECC3_CHISP</name>
<feature type="transmembrane region" description="Helical" evidence="11">
    <location>
        <begin position="368"/>
        <end position="388"/>
    </location>
</feature>
<evidence type="ECO:0000256" key="6">
    <source>
        <dbReference type="ARBA" id="ARBA00023125"/>
    </source>
</evidence>
<proteinExistence type="inferred from homology"/>